<dbReference type="InterPro" id="IPR020596">
    <property type="entry name" value="rRNA_Ade_Mease_Trfase_CS"/>
</dbReference>
<keyword evidence="3 7" id="KW-0489">Methyltransferase</keyword>
<dbReference type="NCBIfam" id="TIGR00755">
    <property type="entry name" value="ksgA"/>
    <property type="match status" value="1"/>
</dbReference>
<sequence length="289" mass="31254">MASDPVAALPPLRQVIAQHELAARKSLGQHFLLDLNLTRRIARLAAPMQGATVVEVGPGPGGLTRALLLEGAERLIAVEKDRRCQVALASLVEASHKRLSLIEADALRLPLEELGTAPRTIVSNLPYNVGTALLTAWLQQIAADPMVLSRLVLMFQKEVAERLVAAPRSKAYGRLAVLTQWLCEADIVFDIPASAFTPPPKVVSSVVLLRPRAQPLAPCRLSDLERVTAAAFGQRRKMLRQSLKGLGLSPALLLQDSGIAETARAEELSVEEFCLLARKLQALSEQGPE</sequence>
<keyword evidence="5 7" id="KW-0949">S-adenosyl-L-methionine</keyword>
<comment type="similarity">
    <text evidence="7">Belongs to the class I-like SAM-binding methyltransferase superfamily. rRNA adenine N(6)-methyltransferase family. RsmA subfamily.</text>
</comment>
<feature type="binding site" evidence="7 8">
    <location>
        <position position="57"/>
    </location>
    <ligand>
        <name>S-adenosyl-L-methionine</name>
        <dbReference type="ChEBI" id="CHEBI:59789"/>
    </ligand>
</feature>
<comment type="caution">
    <text evidence="10">The sequence shown here is derived from an EMBL/GenBank/DDBJ whole genome shotgun (WGS) entry which is preliminary data.</text>
</comment>
<reference evidence="10 11" key="1">
    <citation type="submission" date="2023-03" db="EMBL/GenBank/DDBJ databases">
        <title>Fodinicurvata sp. CAU 1616 isolated from sea sendiment.</title>
        <authorList>
            <person name="Kim W."/>
        </authorList>
    </citation>
    <scope>NUCLEOTIDE SEQUENCE [LARGE SCALE GENOMIC DNA]</scope>
    <source>
        <strain evidence="10 11">CAU 1616</strain>
    </source>
</reference>
<name>A0ABT5YMT7_9PROT</name>
<gene>
    <name evidence="7 10" type="primary">rsmA</name>
    <name evidence="7" type="synonym">ksgA</name>
    <name evidence="10" type="ORF">P2G67_09465</name>
</gene>
<evidence type="ECO:0000259" key="9">
    <source>
        <dbReference type="SMART" id="SM00650"/>
    </source>
</evidence>
<dbReference type="SMART" id="SM00650">
    <property type="entry name" value="rADc"/>
    <property type="match status" value="1"/>
</dbReference>
<dbReference type="Gene3D" id="1.10.8.100">
    <property type="entry name" value="Ribosomal RNA adenine dimethylase-like, domain 2"/>
    <property type="match status" value="1"/>
</dbReference>
<keyword evidence="2 7" id="KW-0698">rRNA processing</keyword>
<evidence type="ECO:0000313" key="10">
    <source>
        <dbReference type="EMBL" id="MDF2096202.1"/>
    </source>
</evidence>
<evidence type="ECO:0000256" key="8">
    <source>
        <dbReference type="PROSITE-ProRule" id="PRU01026"/>
    </source>
</evidence>
<dbReference type="GO" id="GO:0052908">
    <property type="term" value="F:16S rRNA (adenine(1518)-N(6)/adenine(1519)-N(6))-dimethyltransferase activity"/>
    <property type="evidence" value="ECO:0007669"/>
    <property type="project" value="UniProtKB-EC"/>
</dbReference>
<accession>A0ABT5YMT7</accession>
<feature type="domain" description="Ribosomal RNA adenine methylase transferase N-terminal" evidence="9">
    <location>
        <begin position="37"/>
        <end position="213"/>
    </location>
</feature>
<dbReference type="Proteomes" id="UP001215503">
    <property type="component" value="Unassembled WGS sequence"/>
</dbReference>
<keyword evidence="4 7" id="KW-0808">Transferase</keyword>
<organism evidence="10 11">
    <name type="scientific">Aquibaculum arenosum</name>
    <dbReference type="NCBI Taxonomy" id="3032591"/>
    <lineage>
        <taxon>Bacteria</taxon>
        <taxon>Pseudomonadati</taxon>
        <taxon>Pseudomonadota</taxon>
        <taxon>Alphaproteobacteria</taxon>
        <taxon>Rhodospirillales</taxon>
        <taxon>Rhodovibrionaceae</taxon>
        <taxon>Aquibaculum</taxon>
    </lineage>
</organism>
<dbReference type="PROSITE" id="PS01131">
    <property type="entry name" value="RRNA_A_DIMETH"/>
    <property type="match status" value="1"/>
</dbReference>
<dbReference type="InterPro" id="IPR011530">
    <property type="entry name" value="rRNA_adenine_dimethylase"/>
</dbReference>
<dbReference type="EMBL" id="JARHUD010000005">
    <property type="protein sequence ID" value="MDF2096202.1"/>
    <property type="molecule type" value="Genomic_DNA"/>
</dbReference>
<feature type="binding site" evidence="7 8">
    <location>
        <position position="30"/>
    </location>
    <ligand>
        <name>S-adenosyl-L-methionine</name>
        <dbReference type="ChEBI" id="CHEBI:59789"/>
    </ligand>
</feature>
<dbReference type="Pfam" id="PF00398">
    <property type="entry name" value="RrnaAD"/>
    <property type="match status" value="1"/>
</dbReference>
<evidence type="ECO:0000256" key="1">
    <source>
        <dbReference type="ARBA" id="ARBA00022490"/>
    </source>
</evidence>
<evidence type="ECO:0000313" key="11">
    <source>
        <dbReference type="Proteomes" id="UP001215503"/>
    </source>
</evidence>
<dbReference type="PANTHER" id="PTHR11727:SF7">
    <property type="entry name" value="DIMETHYLADENOSINE TRANSFERASE-RELATED"/>
    <property type="match status" value="1"/>
</dbReference>
<protein>
    <recommendedName>
        <fullName evidence="7">Ribosomal RNA small subunit methyltransferase A</fullName>
        <ecNumber evidence="7">2.1.1.182</ecNumber>
    </recommendedName>
    <alternativeName>
        <fullName evidence="7">16S rRNA (adenine(1518)-N(6)/adenine(1519)-N(6))-dimethyltransferase</fullName>
    </alternativeName>
    <alternativeName>
        <fullName evidence="7">16S rRNA dimethyladenosine transferase</fullName>
    </alternativeName>
    <alternativeName>
        <fullName evidence="7">16S rRNA dimethylase</fullName>
    </alternativeName>
    <alternativeName>
        <fullName evidence="7">S-adenosylmethionine-6-N', N'-adenosyl(rRNA) dimethyltransferase</fullName>
    </alternativeName>
</protein>
<evidence type="ECO:0000256" key="7">
    <source>
        <dbReference type="HAMAP-Rule" id="MF_00607"/>
    </source>
</evidence>
<comment type="subcellular location">
    <subcellularLocation>
        <location evidence="7">Cytoplasm</location>
    </subcellularLocation>
</comment>
<keyword evidence="6 7" id="KW-0694">RNA-binding</keyword>
<feature type="binding site" evidence="7 8">
    <location>
        <position position="79"/>
    </location>
    <ligand>
        <name>S-adenosyl-L-methionine</name>
        <dbReference type="ChEBI" id="CHEBI:59789"/>
    </ligand>
</feature>
<dbReference type="CDD" id="cd02440">
    <property type="entry name" value="AdoMet_MTases"/>
    <property type="match status" value="1"/>
</dbReference>
<proteinExistence type="inferred from homology"/>
<evidence type="ECO:0000256" key="3">
    <source>
        <dbReference type="ARBA" id="ARBA00022603"/>
    </source>
</evidence>
<evidence type="ECO:0000256" key="5">
    <source>
        <dbReference type="ARBA" id="ARBA00022691"/>
    </source>
</evidence>
<evidence type="ECO:0000256" key="4">
    <source>
        <dbReference type="ARBA" id="ARBA00022679"/>
    </source>
</evidence>
<feature type="binding site" evidence="7 8">
    <location>
        <position position="124"/>
    </location>
    <ligand>
        <name>S-adenosyl-L-methionine</name>
        <dbReference type="ChEBI" id="CHEBI:59789"/>
    </ligand>
</feature>
<dbReference type="InterPro" id="IPR023165">
    <property type="entry name" value="rRNA_Ade_diMease-like_C"/>
</dbReference>
<keyword evidence="11" id="KW-1185">Reference proteome</keyword>
<feature type="binding site" evidence="7 8">
    <location>
        <position position="105"/>
    </location>
    <ligand>
        <name>S-adenosyl-L-methionine</name>
        <dbReference type="ChEBI" id="CHEBI:59789"/>
    </ligand>
</feature>
<keyword evidence="1 7" id="KW-0963">Cytoplasm</keyword>
<evidence type="ECO:0000256" key="2">
    <source>
        <dbReference type="ARBA" id="ARBA00022552"/>
    </source>
</evidence>
<dbReference type="InterPro" id="IPR029063">
    <property type="entry name" value="SAM-dependent_MTases_sf"/>
</dbReference>
<dbReference type="InterPro" id="IPR001737">
    <property type="entry name" value="KsgA/Erm"/>
</dbReference>
<dbReference type="Gene3D" id="3.40.50.150">
    <property type="entry name" value="Vaccinia Virus protein VP39"/>
    <property type="match status" value="1"/>
</dbReference>
<dbReference type="SUPFAM" id="SSF53335">
    <property type="entry name" value="S-adenosyl-L-methionine-dependent methyltransferases"/>
    <property type="match status" value="1"/>
</dbReference>
<dbReference type="PANTHER" id="PTHR11727">
    <property type="entry name" value="DIMETHYLADENOSINE TRANSFERASE"/>
    <property type="match status" value="1"/>
</dbReference>
<dbReference type="InterPro" id="IPR020598">
    <property type="entry name" value="rRNA_Ade_methylase_Trfase_N"/>
</dbReference>
<feature type="binding site" evidence="7 8">
    <location>
        <position position="32"/>
    </location>
    <ligand>
        <name>S-adenosyl-L-methionine</name>
        <dbReference type="ChEBI" id="CHEBI:59789"/>
    </ligand>
</feature>
<dbReference type="PROSITE" id="PS51689">
    <property type="entry name" value="SAM_RNA_A_N6_MT"/>
    <property type="match status" value="1"/>
</dbReference>
<comment type="catalytic activity">
    <reaction evidence="7">
        <text>adenosine(1518)/adenosine(1519) in 16S rRNA + 4 S-adenosyl-L-methionine = N(6)-dimethyladenosine(1518)/N(6)-dimethyladenosine(1519) in 16S rRNA + 4 S-adenosyl-L-homocysteine + 4 H(+)</text>
        <dbReference type="Rhea" id="RHEA:19609"/>
        <dbReference type="Rhea" id="RHEA-COMP:10232"/>
        <dbReference type="Rhea" id="RHEA-COMP:10233"/>
        <dbReference type="ChEBI" id="CHEBI:15378"/>
        <dbReference type="ChEBI" id="CHEBI:57856"/>
        <dbReference type="ChEBI" id="CHEBI:59789"/>
        <dbReference type="ChEBI" id="CHEBI:74411"/>
        <dbReference type="ChEBI" id="CHEBI:74493"/>
        <dbReference type="EC" id="2.1.1.182"/>
    </reaction>
</comment>
<dbReference type="EC" id="2.1.1.182" evidence="7"/>
<evidence type="ECO:0000256" key="6">
    <source>
        <dbReference type="ARBA" id="ARBA00022884"/>
    </source>
</evidence>
<dbReference type="HAMAP" id="MF_00607">
    <property type="entry name" value="16SrRNA_methyltr_A"/>
    <property type="match status" value="1"/>
</dbReference>
<comment type="function">
    <text evidence="7">Specifically dimethylates two adjacent adenosines (A1518 and A1519) in the loop of a conserved hairpin near the 3'-end of 16S rRNA in the 30S particle. May play a critical role in biogenesis of 30S subunits.</text>
</comment>